<dbReference type="Pfam" id="PF01590">
    <property type="entry name" value="GAF"/>
    <property type="match status" value="1"/>
</dbReference>
<dbReference type="SMART" id="SM00065">
    <property type="entry name" value="GAF"/>
    <property type="match status" value="1"/>
</dbReference>
<keyword evidence="3" id="KW-1185">Reference proteome</keyword>
<dbReference type="EMBL" id="JBHOMY010000120">
    <property type="protein sequence ID" value="MFC1460047.1"/>
    <property type="molecule type" value="Genomic_DNA"/>
</dbReference>
<feature type="domain" description="GAF" evidence="1">
    <location>
        <begin position="25"/>
        <end position="164"/>
    </location>
</feature>
<dbReference type="PANTHER" id="PTHR43102:SF2">
    <property type="entry name" value="GAF DOMAIN-CONTAINING PROTEIN"/>
    <property type="match status" value="1"/>
</dbReference>
<reference evidence="2 3" key="1">
    <citation type="submission" date="2024-09" db="EMBL/GenBank/DDBJ databases">
        <title>Nodulacao em especies de Leguminosae Basais da Amazonia e Caracterizacao dos Rizobios e Bacterias Associadas aos Nodulos.</title>
        <authorList>
            <person name="Jambeiro I.C.A."/>
            <person name="Lopes I.S."/>
            <person name="Aguiar E.R.G.R."/>
            <person name="Santos A.F.J."/>
            <person name="Dos Santos J.M.F."/>
            <person name="Gross E."/>
        </authorList>
    </citation>
    <scope>NUCLEOTIDE SEQUENCE [LARGE SCALE GENOMIC DNA]</scope>
    <source>
        <strain evidence="2 3">BRUESC1165</strain>
    </source>
</reference>
<evidence type="ECO:0000259" key="1">
    <source>
        <dbReference type="SMART" id="SM00065"/>
    </source>
</evidence>
<evidence type="ECO:0000313" key="2">
    <source>
        <dbReference type="EMBL" id="MFC1460047.1"/>
    </source>
</evidence>
<organism evidence="2 3">
    <name type="scientific">Microvirga arabica</name>
    <dbReference type="NCBI Taxonomy" id="1128671"/>
    <lineage>
        <taxon>Bacteria</taxon>
        <taxon>Pseudomonadati</taxon>
        <taxon>Pseudomonadota</taxon>
        <taxon>Alphaproteobacteria</taxon>
        <taxon>Hyphomicrobiales</taxon>
        <taxon>Methylobacteriaceae</taxon>
        <taxon>Microvirga</taxon>
    </lineage>
</organism>
<dbReference type="SUPFAM" id="SSF55781">
    <property type="entry name" value="GAF domain-like"/>
    <property type="match status" value="1"/>
</dbReference>
<dbReference type="PANTHER" id="PTHR43102">
    <property type="entry name" value="SLR1143 PROTEIN"/>
    <property type="match status" value="1"/>
</dbReference>
<dbReference type="InterPro" id="IPR003018">
    <property type="entry name" value="GAF"/>
</dbReference>
<proteinExistence type="predicted"/>
<dbReference type="Proteomes" id="UP001593940">
    <property type="component" value="Unassembled WGS sequence"/>
</dbReference>
<accession>A0ABV6YFI6</accession>
<dbReference type="RefSeq" id="WP_377031404.1">
    <property type="nucleotide sequence ID" value="NZ_JBHOMY010000120.1"/>
</dbReference>
<protein>
    <submittedName>
        <fullName evidence="2">GAF domain-containing protein</fullName>
    </submittedName>
</protein>
<evidence type="ECO:0000313" key="3">
    <source>
        <dbReference type="Proteomes" id="UP001593940"/>
    </source>
</evidence>
<comment type="caution">
    <text evidence="2">The sequence shown here is derived from an EMBL/GenBank/DDBJ whole genome shotgun (WGS) entry which is preliminary data.</text>
</comment>
<dbReference type="InterPro" id="IPR029016">
    <property type="entry name" value="GAF-like_dom_sf"/>
</dbReference>
<gene>
    <name evidence="2" type="ORF">ACETIH_25750</name>
</gene>
<sequence length="166" mass="18570">MSFPIGPNEEERLRILLETGALDAKTDPALDKICEEARLHFDIPICTLTLLDKVKQRIKAAQGMEPGETPRDVAFCNYTVLSDEVFVINDTLADDRFKDSPLVTGAPFIRFYAGAPLIFLKNIRLGALCLIDTKPRSFSRGDKAELQLYADRAVRQIATTELEKRG</sequence>
<name>A0ABV6YFI6_9HYPH</name>
<dbReference type="Gene3D" id="3.30.450.40">
    <property type="match status" value="1"/>
</dbReference>